<dbReference type="GO" id="GO:0003723">
    <property type="term" value="F:RNA binding"/>
    <property type="evidence" value="ECO:0007669"/>
    <property type="project" value="TreeGrafter"/>
</dbReference>
<dbReference type="EMBL" id="MN740504">
    <property type="protein sequence ID" value="QHU30264.1"/>
    <property type="molecule type" value="Genomic_DNA"/>
</dbReference>
<evidence type="ECO:0000256" key="3">
    <source>
        <dbReference type="ARBA" id="ARBA00022839"/>
    </source>
</evidence>
<accession>A0A6C0LL37</accession>
<dbReference type="InterPro" id="IPR041412">
    <property type="entry name" value="Xrn1_helical"/>
</dbReference>
<dbReference type="AlphaFoldDB" id="A0A6C0LL37"/>
<proteinExistence type="predicted"/>
<dbReference type="Pfam" id="PF03159">
    <property type="entry name" value="XRN_N"/>
    <property type="match status" value="1"/>
</dbReference>
<evidence type="ECO:0000259" key="5">
    <source>
        <dbReference type="Pfam" id="PF17846"/>
    </source>
</evidence>
<dbReference type="Gene3D" id="3.40.50.12390">
    <property type="match status" value="1"/>
</dbReference>
<dbReference type="Pfam" id="PF17846">
    <property type="entry name" value="XRN_M"/>
    <property type="match status" value="2"/>
</dbReference>
<keyword evidence="1" id="KW-0540">Nuclease</keyword>
<evidence type="ECO:0000313" key="6">
    <source>
        <dbReference type="EMBL" id="QHU30264.1"/>
    </source>
</evidence>
<dbReference type="InterPro" id="IPR004859">
    <property type="entry name" value="Xrn1_N"/>
</dbReference>
<dbReference type="GO" id="GO:0000956">
    <property type="term" value="P:nuclear-transcribed mRNA catabolic process"/>
    <property type="evidence" value="ECO:0007669"/>
    <property type="project" value="TreeGrafter"/>
</dbReference>
<evidence type="ECO:0000256" key="2">
    <source>
        <dbReference type="ARBA" id="ARBA00022801"/>
    </source>
</evidence>
<name>A0A6C0LL37_9ZZZZ</name>
<evidence type="ECO:0000256" key="1">
    <source>
        <dbReference type="ARBA" id="ARBA00022722"/>
    </source>
</evidence>
<evidence type="ECO:0008006" key="7">
    <source>
        <dbReference type="Google" id="ProtNLM"/>
    </source>
</evidence>
<dbReference type="GO" id="GO:0004534">
    <property type="term" value="F:5'-3' RNA exonuclease activity"/>
    <property type="evidence" value="ECO:0007669"/>
    <property type="project" value="TreeGrafter"/>
</dbReference>
<feature type="domain" description="Xrn1 helical" evidence="5">
    <location>
        <begin position="395"/>
        <end position="518"/>
    </location>
</feature>
<dbReference type="GO" id="GO:0005634">
    <property type="term" value="C:nucleus"/>
    <property type="evidence" value="ECO:0007669"/>
    <property type="project" value="TreeGrafter"/>
</dbReference>
<reference evidence="6" key="1">
    <citation type="journal article" date="2020" name="Nature">
        <title>Giant virus diversity and host interactions through global metagenomics.</title>
        <authorList>
            <person name="Schulz F."/>
            <person name="Roux S."/>
            <person name="Paez-Espino D."/>
            <person name="Jungbluth S."/>
            <person name="Walsh D.A."/>
            <person name="Denef V.J."/>
            <person name="McMahon K.D."/>
            <person name="Konstantinidis K.T."/>
            <person name="Eloe-Fadrosh E.A."/>
            <person name="Kyrpides N.C."/>
            <person name="Woyke T."/>
        </authorList>
    </citation>
    <scope>NUCLEOTIDE SEQUENCE</scope>
    <source>
        <strain evidence="6">GVMAG-M-3300027833-11</strain>
    </source>
</reference>
<feature type="domain" description="Xrn1 N-terminal" evidence="4">
    <location>
        <begin position="17"/>
        <end position="218"/>
    </location>
</feature>
<dbReference type="PANTHER" id="PTHR12341">
    <property type="entry name" value="5'-&gt;3' EXORIBONUCLEASE"/>
    <property type="match status" value="1"/>
</dbReference>
<organism evidence="6">
    <name type="scientific">viral metagenome</name>
    <dbReference type="NCBI Taxonomy" id="1070528"/>
    <lineage>
        <taxon>unclassified sequences</taxon>
        <taxon>metagenomes</taxon>
        <taxon>organismal metagenomes</taxon>
    </lineage>
</organism>
<protein>
    <recommendedName>
        <fullName evidence="7">Xrn1 N-terminal domain-containing protein</fullName>
    </recommendedName>
</protein>
<keyword evidence="2" id="KW-0378">Hydrolase</keyword>
<keyword evidence="3" id="KW-0269">Exonuclease</keyword>
<dbReference type="InterPro" id="IPR027073">
    <property type="entry name" value="5_3_exoribonuclease"/>
</dbReference>
<feature type="domain" description="Xrn1 helical" evidence="5">
    <location>
        <begin position="278"/>
        <end position="364"/>
    </location>
</feature>
<evidence type="ECO:0000259" key="4">
    <source>
        <dbReference type="Pfam" id="PF03159"/>
    </source>
</evidence>
<sequence>MLIYFGLKGYNDVNIAMGIPKYYSHVIKKYRNVLSKLTTSHTVNNIYFDSNSIIYDAVREIAEREKQPKNFEDAVIKETIIKLENYISCVNPDGHVMIAFDGVAPRAKMCQQLTRRTRSHIERDIFESVGKSNNTSWDTTAITPGTSFMDKLGKKITSTFSKPSRYSVKKIIVSTSDEPGEGEQKIFQYIRNNSEYHRETKSAIYGLDADLIMLSLNHLHISKDLYLYRETPQFIKSIDSSLEPNCNYVLNMNEMGNAITLELNDGSDINNESQRQRLYDYIFICFLLGNDFLPHFPALNIRTDGIDRITSAYKQTISVNGNITNGDKIVWKNMRAFFNILSNEEGEFFRTEHSIRDKQAKSVSYSRHGDDPILSRLNNIPLLDRTKEQFIDPFSDGWQERYYKCLFNSERNDELCKSVSLNYISGLEWTLKYYTSGCPDWDWHYKYEYPPLLEDLKKYVPYFDVDFFSESNHTPVHPLTQLTYVIPPSCFHLLPKELHNIIIKEKSSWVNDVTYDVEYSYCRYFWEGHVIGGNKSLHEVDKVVKEYIKA</sequence>